<dbReference type="Proteomes" id="UP000619479">
    <property type="component" value="Unassembled WGS sequence"/>
</dbReference>
<reference evidence="2" key="1">
    <citation type="submission" date="2021-01" db="EMBL/GenBank/DDBJ databases">
        <title>Whole genome shotgun sequence of Actinoplanes cyaneus NBRC 14990.</title>
        <authorList>
            <person name="Komaki H."/>
            <person name="Tamura T."/>
        </authorList>
    </citation>
    <scope>NUCLEOTIDE SEQUENCE</scope>
    <source>
        <strain evidence="2">NBRC 14990</strain>
    </source>
</reference>
<keyword evidence="3" id="KW-1185">Reference proteome</keyword>
<comment type="caution">
    <text evidence="2">The sequence shown here is derived from an EMBL/GenBank/DDBJ whole genome shotgun (WGS) entry which is preliminary data.</text>
</comment>
<protein>
    <submittedName>
        <fullName evidence="2">Uncharacterized protein</fullName>
    </submittedName>
</protein>
<evidence type="ECO:0000256" key="1">
    <source>
        <dbReference type="SAM" id="MobiDB-lite"/>
    </source>
</evidence>
<dbReference type="AlphaFoldDB" id="A0A919IFK4"/>
<evidence type="ECO:0000313" key="2">
    <source>
        <dbReference type="EMBL" id="GID64638.1"/>
    </source>
</evidence>
<feature type="region of interest" description="Disordered" evidence="1">
    <location>
        <begin position="15"/>
        <end position="44"/>
    </location>
</feature>
<name>A0A919IFK4_9ACTN</name>
<proteinExistence type="predicted"/>
<accession>A0A919IFK4</accession>
<sequence length="80" mass="8746">MLLTQVLELAAEVGMGNNDPPWHRPPPTIPMNGDPGFPNRASPDTIALSRTFPEGTQSLGPVPACSIYPMQRPLRWTVTH</sequence>
<evidence type="ECO:0000313" key="3">
    <source>
        <dbReference type="Proteomes" id="UP000619479"/>
    </source>
</evidence>
<organism evidence="2 3">
    <name type="scientific">Actinoplanes cyaneus</name>
    <dbReference type="NCBI Taxonomy" id="52696"/>
    <lineage>
        <taxon>Bacteria</taxon>
        <taxon>Bacillati</taxon>
        <taxon>Actinomycetota</taxon>
        <taxon>Actinomycetes</taxon>
        <taxon>Micromonosporales</taxon>
        <taxon>Micromonosporaceae</taxon>
        <taxon>Actinoplanes</taxon>
    </lineage>
</organism>
<gene>
    <name evidence="2" type="ORF">Acy02nite_25190</name>
</gene>
<dbReference type="EMBL" id="BOMH01000018">
    <property type="protein sequence ID" value="GID64638.1"/>
    <property type="molecule type" value="Genomic_DNA"/>
</dbReference>